<name>A0A0J1GHI1_9GAMM</name>
<dbReference type="RefSeq" id="WP_047876161.1">
    <property type="nucleotide sequence ID" value="NZ_BMYC01000016.1"/>
</dbReference>
<dbReference type="NCBIfam" id="TIGR00199">
    <property type="entry name" value="PncC_domain"/>
    <property type="match status" value="1"/>
</dbReference>
<reference evidence="2 3" key="1">
    <citation type="submission" date="2015-05" db="EMBL/GenBank/DDBJ databases">
        <title>Photobacterium galathea sp. nov.</title>
        <authorList>
            <person name="Machado H."/>
            <person name="Gram L."/>
        </authorList>
    </citation>
    <scope>NUCLEOTIDE SEQUENCE [LARGE SCALE GENOMIC DNA]</scope>
    <source>
        <strain evidence="2 3">DSM 25995</strain>
    </source>
</reference>
<feature type="domain" description="CinA C-terminal" evidence="1">
    <location>
        <begin position="4"/>
        <end position="153"/>
    </location>
</feature>
<evidence type="ECO:0000259" key="1">
    <source>
        <dbReference type="Pfam" id="PF02464"/>
    </source>
</evidence>
<dbReference type="PATRIC" id="fig|754436.4.peg.4159"/>
<proteinExistence type="predicted"/>
<protein>
    <submittedName>
        <fullName evidence="2">Damage-inducible protein CinA</fullName>
    </submittedName>
</protein>
<evidence type="ECO:0000313" key="3">
    <source>
        <dbReference type="Proteomes" id="UP000036426"/>
    </source>
</evidence>
<sequence length="165" mass="17292">MERAQRLGQQLARQQWVAATAESCTGGGIASAITDIAGSSAWFDRAFITYSNEAKQDMLGVAAQTLNDHGAVSEAVVYEMARGALAHSLAHISVAVSGIAGPGGGSDAKPVGTVWLAWADHTGWADAQCFHFDGDRVAVRQQAVDAALDGLLARLVSLEKREADQ</sequence>
<dbReference type="AlphaFoldDB" id="A0A0J1GHI1"/>
<dbReference type="Pfam" id="PF02464">
    <property type="entry name" value="CinA"/>
    <property type="match status" value="1"/>
</dbReference>
<organism evidence="2 3">
    <name type="scientific">Photobacterium aphoticum</name>
    <dbReference type="NCBI Taxonomy" id="754436"/>
    <lineage>
        <taxon>Bacteria</taxon>
        <taxon>Pseudomonadati</taxon>
        <taxon>Pseudomonadota</taxon>
        <taxon>Gammaproteobacteria</taxon>
        <taxon>Vibrionales</taxon>
        <taxon>Vibrionaceae</taxon>
        <taxon>Photobacterium</taxon>
    </lineage>
</organism>
<dbReference type="SUPFAM" id="SSF142433">
    <property type="entry name" value="CinA-like"/>
    <property type="match status" value="1"/>
</dbReference>
<dbReference type="Proteomes" id="UP000036426">
    <property type="component" value="Unassembled WGS sequence"/>
</dbReference>
<accession>A0A0J1GHI1</accession>
<comment type="caution">
    <text evidence="2">The sequence shown here is derived from an EMBL/GenBank/DDBJ whole genome shotgun (WGS) entry which is preliminary data.</text>
</comment>
<evidence type="ECO:0000313" key="2">
    <source>
        <dbReference type="EMBL" id="KLU98943.1"/>
    </source>
</evidence>
<gene>
    <name evidence="2" type="ORF">ABT58_19740</name>
</gene>
<dbReference type="EMBL" id="LDOV01000040">
    <property type="protein sequence ID" value="KLU98943.1"/>
    <property type="molecule type" value="Genomic_DNA"/>
</dbReference>
<keyword evidence="3" id="KW-1185">Reference proteome</keyword>
<dbReference type="Gene3D" id="3.90.950.20">
    <property type="entry name" value="CinA-like"/>
    <property type="match status" value="1"/>
</dbReference>
<dbReference type="OrthoDB" id="9801454at2"/>
<dbReference type="InterPro" id="IPR036653">
    <property type="entry name" value="CinA-like_C"/>
</dbReference>
<dbReference type="InterPro" id="IPR008136">
    <property type="entry name" value="CinA_C"/>
</dbReference>